<evidence type="ECO:0000313" key="2">
    <source>
        <dbReference type="Proteomes" id="UP001519460"/>
    </source>
</evidence>
<sequence length="94" mass="10210">MKLFGNNHHMLYQTYSDLLVHKNRTVTGLGSCSVTSHTNTGARIDMQTVKQTASQYLASAADLNTYGSVGIVHTTDMSQLATVHEVADGSYMCL</sequence>
<dbReference type="Proteomes" id="UP001519460">
    <property type="component" value="Unassembled WGS sequence"/>
</dbReference>
<gene>
    <name evidence="1" type="ORF">BaRGS_00026358</name>
</gene>
<organism evidence="1 2">
    <name type="scientific">Batillaria attramentaria</name>
    <dbReference type="NCBI Taxonomy" id="370345"/>
    <lineage>
        <taxon>Eukaryota</taxon>
        <taxon>Metazoa</taxon>
        <taxon>Spiralia</taxon>
        <taxon>Lophotrochozoa</taxon>
        <taxon>Mollusca</taxon>
        <taxon>Gastropoda</taxon>
        <taxon>Caenogastropoda</taxon>
        <taxon>Sorbeoconcha</taxon>
        <taxon>Cerithioidea</taxon>
        <taxon>Batillariidae</taxon>
        <taxon>Batillaria</taxon>
    </lineage>
</organism>
<comment type="caution">
    <text evidence="1">The sequence shown here is derived from an EMBL/GenBank/DDBJ whole genome shotgun (WGS) entry which is preliminary data.</text>
</comment>
<protein>
    <submittedName>
        <fullName evidence="1">Uncharacterized protein</fullName>
    </submittedName>
</protein>
<name>A0ABD0K518_9CAEN</name>
<reference evidence="1 2" key="1">
    <citation type="journal article" date="2023" name="Sci. Data">
        <title>Genome assembly of the Korean intertidal mud-creeper Batillaria attramentaria.</title>
        <authorList>
            <person name="Patra A.K."/>
            <person name="Ho P.T."/>
            <person name="Jun S."/>
            <person name="Lee S.J."/>
            <person name="Kim Y."/>
            <person name="Won Y.J."/>
        </authorList>
    </citation>
    <scope>NUCLEOTIDE SEQUENCE [LARGE SCALE GENOMIC DNA]</scope>
    <source>
        <strain evidence="1">Wonlab-2016</strain>
    </source>
</reference>
<proteinExistence type="predicted"/>
<dbReference type="EMBL" id="JACVVK020000245">
    <property type="protein sequence ID" value="KAK7482436.1"/>
    <property type="molecule type" value="Genomic_DNA"/>
</dbReference>
<evidence type="ECO:0000313" key="1">
    <source>
        <dbReference type="EMBL" id="KAK7482436.1"/>
    </source>
</evidence>
<keyword evidence="2" id="KW-1185">Reference proteome</keyword>
<dbReference type="AlphaFoldDB" id="A0ABD0K518"/>
<accession>A0ABD0K518</accession>